<keyword evidence="3" id="KW-1185">Reference proteome</keyword>
<comment type="caution">
    <text evidence="2">The sequence shown here is derived from an EMBL/GenBank/DDBJ whole genome shotgun (WGS) entry which is preliminary data.</text>
</comment>
<feature type="region of interest" description="Disordered" evidence="1">
    <location>
        <begin position="158"/>
        <end position="178"/>
    </location>
</feature>
<name>A0AAW1QEM4_9CHLO</name>
<protein>
    <submittedName>
        <fullName evidence="2">Uncharacterized protein</fullName>
    </submittedName>
</protein>
<reference evidence="2 3" key="1">
    <citation type="journal article" date="2024" name="Nat. Commun.">
        <title>Phylogenomics reveals the evolutionary origins of lichenization in chlorophyte algae.</title>
        <authorList>
            <person name="Puginier C."/>
            <person name="Libourel C."/>
            <person name="Otte J."/>
            <person name="Skaloud P."/>
            <person name="Haon M."/>
            <person name="Grisel S."/>
            <person name="Petersen M."/>
            <person name="Berrin J.G."/>
            <person name="Delaux P.M."/>
            <person name="Dal Grande F."/>
            <person name="Keller J."/>
        </authorList>
    </citation>
    <scope>NUCLEOTIDE SEQUENCE [LARGE SCALE GENOMIC DNA]</scope>
    <source>
        <strain evidence="2 3">SAG 2043</strain>
    </source>
</reference>
<evidence type="ECO:0000313" key="3">
    <source>
        <dbReference type="Proteomes" id="UP001489004"/>
    </source>
</evidence>
<evidence type="ECO:0000256" key="1">
    <source>
        <dbReference type="SAM" id="MobiDB-lite"/>
    </source>
</evidence>
<accession>A0AAW1QEM4</accession>
<dbReference type="EMBL" id="JALJOR010000003">
    <property type="protein sequence ID" value="KAK9819864.1"/>
    <property type="molecule type" value="Genomic_DNA"/>
</dbReference>
<sequence>MRDWLGQAILQRAQRCPADKALLMKLYKECKAGHELDEDHVHYIAVSAGLQIVVVSKPVLGGGQRAGSLQLDGTANITDSVAVMATSYGIDIAAIATHGDGTAMHGRPVKDIVWLVCNGNHFRAWVPGGNVCLARLAGDPRGRKAVLTPSVLVPDWEPVPTSARRSSSGSIPGRLPGV</sequence>
<gene>
    <name evidence="2" type="ORF">WJX72_003443</name>
</gene>
<dbReference type="AlphaFoldDB" id="A0AAW1QEM4"/>
<proteinExistence type="predicted"/>
<organism evidence="2 3">
    <name type="scientific">[Myrmecia] bisecta</name>
    <dbReference type="NCBI Taxonomy" id="41462"/>
    <lineage>
        <taxon>Eukaryota</taxon>
        <taxon>Viridiplantae</taxon>
        <taxon>Chlorophyta</taxon>
        <taxon>core chlorophytes</taxon>
        <taxon>Trebouxiophyceae</taxon>
        <taxon>Trebouxiales</taxon>
        <taxon>Trebouxiaceae</taxon>
        <taxon>Myrmecia</taxon>
    </lineage>
</organism>
<dbReference type="Proteomes" id="UP001489004">
    <property type="component" value="Unassembled WGS sequence"/>
</dbReference>
<evidence type="ECO:0000313" key="2">
    <source>
        <dbReference type="EMBL" id="KAK9819864.1"/>
    </source>
</evidence>